<sequence>MAVGKVTFTKAEREKLAKVLWLLNWISVLTGATLFGLGLFLKVEIQKWQEVMSDQAILYVPHTLMTTGLAACCINFLGGKICLDCTDSNKFLRWKLVMMPYIVCTFCFTSCVLAGALMCYSIRSQLEESLFLGLRSTMRYYKDTDTPGRCYLKKTLDLLQIQFQCCGNTGYQDWLHVQWISNRYLDMTSSTVVDTTNRAQQNLWRRGCRQALMDHYTDIMQSIGLTVLLIWLFELLVLTGVRYLQTAMENVLRLGDPDSESDGWILENSLAETARSNFNIIKNLGKCYQVEDDPNINVPTVTAEQEVPSQQVQIPCDQPRS</sequence>
<dbReference type="PANTHER" id="PTHR19282:SF184">
    <property type="entry name" value="PERIPHERIN 2 LIKE-RELATED"/>
    <property type="match status" value="1"/>
</dbReference>
<keyword evidence="6" id="KW-0675">Receptor</keyword>
<dbReference type="Pfam" id="PF00335">
    <property type="entry name" value="Tetraspanin"/>
    <property type="match status" value="1"/>
</dbReference>
<dbReference type="InterPro" id="IPR000830">
    <property type="entry name" value="Peripherin/rom-1"/>
</dbReference>
<feature type="transmembrane region" description="Helical" evidence="5">
    <location>
        <begin position="56"/>
        <end position="77"/>
    </location>
</feature>
<dbReference type="SUPFAM" id="SSF48652">
    <property type="entry name" value="Tetraspanin"/>
    <property type="match status" value="1"/>
</dbReference>
<dbReference type="AlphaFoldDB" id="A0A4V6AMU8"/>
<feature type="transmembrane region" description="Helical" evidence="5">
    <location>
        <begin position="223"/>
        <end position="244"/>
    </location>
</feature>
<dbReference type="STRING" id="240159.A0A4V6AMU8"/>
<dbReference type="InterPro" id="IPR008952">
    <property type="entry name" value="Tetraspanin_EC2_sf"/>
</dbReference>
<proteinExistence type="predicted"/>
<evidence type="ECO:0000256" key="4">
    <source>
        <dbReference type="ARBA" id="ARBA00023136"/>
    </source>
</evidence>
<feature type="transmembrane region" description="Helical" evidence="5">
    <location>
        <begin position="98"/>
        <end position="123"/>
    </location>
</feature>
<organism evidence="6 7">
    <name type="scientific">Collichthys lucidus</name>
    <name type="common">Big head croaker</name>
    <name type="synonym">Sciaena lucida</name>
    <dbReference type="NCBI Taxonomy" id="240159"/>
    <lineage>
        <taxon>Eukaryota</taxon>
        <taxon>Metazoa</taxon>
        <taxon>Chordata</taxon>
        <taxon>Craniata</taxon>
        <taxon>Vertebrata</taxon>
        <taxon>Euteleostomi</taxon>
        <taxon>Actinopterygii</taxon>
        <taxon>Neopterygii</taxon>
        <taxon>Teleostei</taxon>
        <taxon>Neoteleostei</taxon>
        <taxon>Acanthomorphata</taxon>
        <taxon>Eupercaria</taxon>
        <taxon>Sciaenidae</taxon>
        <taxon>Collichthys</taxon>
    </lineage>
</organism>
<name>A0A4V6AMU8_COLLU</name>
<accession>A0A4V6AMU8</accession>
<feature type="transmembrane region" description="Helical" evidence="5">
    <location>
        <begin position="20"/>
        <end position="41"/>
    </location>
</feature>
<keyword evidence="3 5" id="KW-1133">Transmembrane helix</keyword>
<dbReference type="Proteomes" id="UP000298787">
    <property type="component" value="Unassembled WGS sequence"/>
</dbReference>
<keyword evidence="2 5" id="KW-0812">Transmembrane</keyword>
<dbReference type="EMBL" id="ML142789">
    <property type="protein sequence ID" value="TKS65072.1"/>
    <property type="molecule type" value="Genomic_DNA"/>
</dbReference>
<dbReference type="InterPro" id="IPR018499">
    <property type="entry name" value="Tetraspanin/Peripherin"/>
</dbReference>
<evidence type="ECO:0000313" key="7">
    <source>
        <dbReference type="Proteomes" id="UP000298787"/>
    </source>
</evidence>
<dbReference type="GO" id="GO:0005886">
    <property type="term" value="C:plasma membrane"/>
    <property type="evidence" value="ECO:0007669"/>
    <property type="project" value="TreeGrafter"/>
</dbReference>
<dbReference type="Gene3D" id="1.10.1450.10">
    <property type="entry name" value="Tetraspanin"/>
    <property type="match status" value="1"/>
</dbReference>
<evidence type="ECO:0000256" key="3">
    <source>
        <dbReference type="ARBA" id="ARBA00022989"/>
    </source>
</evidence>
<evidence type="ECO:0000313" key="6">
    <source>
        <dbReference type="EMBL" id="TKS65072.1"/>
    </source>
</evidence>
<keyword evidence="4 5" id="KW-0472">Membrane</keyword>
<evidence type="ECO:0000256" key="5">
    <source>
        <dbReference type="SAM" id="Phobius"/>
    </source>
</evidence>
<comment type="subcellular location">
    <subcellularLocation>
        <location evidence="1">Membrane</location>
        <topology evidence="1">Multi-pass membrane protein</topology>
    </subcellularLocation>
</comment>
<evidence type="ECO:0000256" key="2">
    <source>
        <dbReference type="ARBA" id="ARBA00022692"/>
    </source>
</evidence>
<keyword evidence="7" id="KW-1185">Reference proteome</keyword>
<dbReference type="PRINTS" id="PR00218">
    <property type="entry name" value="PERIPHERNRDS"/>
</dbReference>
<evidence type="ECO:0000256" key="1">
    <source>
        <dbReference type="ARBA" id="ARBA00004141"/>
    </source>
</evidence>
<reference evidence="6 7" key="1">
    <citation type="submission" date="2019-01" db="EMBL/GenBank/DDBJ databases">
        <title>Genome Assembly of Collichthys lucidus.</title>
        <authorList>
            <person name="Cai M."/>
            <person name="Xiao S."/>
        </authorList>
    </citation>
    <scope>NUCLEOTIDE SEQUENCE [LARGE SCALE GENOMIC DNA]</scope>
    <source>
        <strain evidence="6">JT15FE1705JMU</strain>
        <tissue evidence="6">Muscle</tissue>
    </source>
</reference>
<dbReference type="PANTHER" id="PTHR19282">
    <property type="entry name" value="TETRASPANIN"/>
    <property type="match status" value="1"/>
</dbReference>
<dbReference type="GO" id="GO:0007601">
    <property type="term" value="P:visual perception"/>
    <property type="evidence" value="ECO:0007669"/>
    <property type="project" value="InterPro"/>
</dbReference>
<protein>
    <submittedName>
        <fullName evidence="6">Photoreceptor outer segment membrane glycoprotein 2 CRDS2</fullName>
    </submittedName>
</protein>
<gene>
    <name evidence="6" type="ORF">D9C73_027603</name>
</gene>